<protein>
    <submittedName>
        <fullName evidence="2">Uncharacterized protein</fullName>
    </submittedName>
</protein>
<feature type="region of interest" description="Disordered" evidence="1">
    <location>
        <begin position="28"/>
        <end position="71"/>
    </location>
</feature>
<proteinExistence type="predicted"/>
<feature type="compositionally biased region" description="Polar residues" evidence="1">
    <location>
        <begin position="58"/>
        <end position="71"/>
    </location>
</feature>
<accession>A0A0J7IV72</accession>
<evidence type="ECO:0000313" key="3">
    <source>
        <dbReference type="Proteomes" id="UP000035900"/>
    </source>
</evidence>
<evidence type="ECO:0000256" key="1">
    <source>
        <dbReference type="SAM" id="MobiDB-lite"/>
    </source>
</evidence>
<comment type="caution">
    <text evidence="2">The sequence shown here is derived from an EMBL/GenBank/DDBJ whole genome shotgun (WGS) entry which is preliminary data.</text>
</comment>
<sequence length="71" mass="8137">MNLIGDCRFTKIATRFGYLRSRGFPAQKFHKTTKKTPIPCTSGRRESRSAPLLETPSFKPTRNPGNFHQQK</sequence>
<dbReference type="EMBL" id="LFNG01000028">
    <property type="protein sequence ID" value="KMQ70158.1"/>
    <property type="molecule type" value="Genomic_DNA"/>
</dbReference>
<organism evidence="2 3">
    <name type="scientific">Chryseobacterium koreense CCUG 49689</name>
    <dbReference type="NCBI Taxonomy" id="1304281"/>
    <lineage>
        <taxon>Bacteria</taxon>
        <taxon>Pseudomonadati</taxon>
        <taxon>Bacteroidota</taxon>
        <taxon>Flavobacteriia</taxon>
        <taxon>Flavobacteriales</taxon>
        <taxon>Weeksellaceae</taxon>
        <taxon>Chryseobacterium group</taxon>
        <taxon>Chryseobacterium</taxon>
    </lineage>
</organism>
<gene>
    <name evidence="2" type="ORF">ACM44_13700</name>
</gene>
<reference evidence="2 3" key="1">
    <citation type="journal article" date="2004" name="Int. J. Syst. Evol. Microbiol.">
        <title>Kaistella koreensis gen. nov., sp. nov., a novel member of the Chryseobacterium-Bergeyella-Riemerella branch.</title>
        <authorList>
            <person name="Kim M.K."/>
            <person name="Im W.T."/>
            <person name="Shin Y.K."/>
            <person name="Lim J.H."/>
            <person name="Kim S.H."/>
            <person name="Lee B.C."/>
            <person name="Park M.Y."/>
            <person name="Lee K.Y."/>
            <person name="Lee S.T."/>
        </authorList>
    </citation>
    <scope>NUCLEOTIDE SEQUENCE [LARGE SCALE GENOMIC DNA]</scope>
    <source>
        <strain evidence="2 3">CCUG 49689</strain>
    </source>
</reference>
<dbReference type="PATRIC" id="fig|1304281.5.peg.2967"/>
<name>A0A0J7IV72_9FLAO</name>
<keyword evidence="3" id="KW-1185">Reference proteome</keyword>
<dbReference type="AlphaFoldDB" id="A0A0J7IV72"/>
<evidence type="ECO:0000313" key="2">
    <source>
        <dbReference type="EMBL" id="KMQ70158.1"/>
    </source>
</evidence>
<dbReference type="Proteomes" id="UP000035900">
    <property type="component" value="Unassembled WGS sequence"/>
</dbReference>